<dbReference type="EMBL" id="SSTD01013547">
    <property type="protein sequence ID" value="TYK06436.1"/>
    <property type="molecule type" value="Genomic_DNA"/>
</dbReference>
<dbReference type="Pfam" id="PF25597">
    <property type="entry name" value="SH3_retrovirus"/>
    <property type="match status" value="1"/>
</dbReference>
<organism evidence="3 4">
    <name type="scientific">Cucumis melo var. makuwa</name>
    <name type="common">Oriental melon</name>
    <dbReference type="NCBI Taxonomy" id="1194695"/>
    <lineage>
        <taxon>Eukaryota</taxon>
        <taxon>Viridiplantae</taxon>
        <taxon>Streptophyta</taxon>
        <taxon>Embryophyta</taxon>
        <taxon>Tracheophyta</taxon>
        <taxon>Spermatophyta</taxon>
        <taxon>Magnoliopsida</taxon>
        <taxon>eudicotyledons</taxon>
        <taxon>Gunneridae</taxon>
        <taxon>Pentapetalae</taxon>
        <taxon>rosids</taxon>
        <taxon>fabids</taxon>
        <taxon>Cucurbitales</taxon>
        <taxon>Cucurbitaceae</taxon>
        <taxon>Benincaseae</taxon>
        <taxon>Cucumis</taxon>
    </lineage>
</organism>
<proteinExistence type="predicted"/>
<dbReference type="PANTHER" id="PTHR35317">
    <property type="entry name" value="OS04G0629600 PROTEIN"/>
    <property type="match status" value="1"/>
</dbReference>
<dbReference type="InterPro" id="IPR013103">
    <property type="entry name" value="RVT_2"/>
</dbReference>
<protein>
    <submittedName>
        <fullName evidence="3">Gag-pol polyprotein</fullName>
    </submittedName>
</protein>
<feature type="domain" description="Reverse transcriptase Ty1/copia-type" evidence="1">
    <location>
        <begin position="432"/>
        <end position="502"/>
    </location>
</feature>
<evidence type="ECO:0000259" key="1">
    <source>
        <dbReference type="Pfam" id="PF07727"/>
    </source>
</evidence>
<gene>
    <name evidence="3" type="ORF">E5676_scaffold163G001420</name>
</gene>
<dbReference type="Pfam" id="PF14223">
    <property type="entry name" value="Retrotran_gag_2"/>
    <property type="match status" value="1"/>
</dbReference>
<sequence length="506" mass="56742">MEIIREGPLASCPFVLNGKYFSYLKSRMIFFIKRLDARAWRALVAGYEPSTITMDGVLVLKPKVDWADVEEQASVGNARAPNPIFNGVDLNLFKLMHSCSTTKEAWSILEGSCEGTSKVKKSRLQLITSKFEALKMSEDESVSEYNERVLEIANESLLLGEKIPDSMIVWKVLRSLPKKFDMKLLALQLKLSDEFVTTVVKKAILDLFVINCKETNGVSGRSFFSELKECASGHVTFGDGARGRIIAKGNIAKINLPCLNDVRFVNGLKANLISRISSKVGDVKLEEGIFLGYSKNSRAYRVYNNRFGTVMETINVVHLKQILRADRTDINSTSISKDVTAEVTELIPLAHVRKNHLSSSIIGNPSAGITTRKKEKVDYSKMIVDLCYMFAIGPSSVDVSLKDEYWINAMQEELLQFRCNSVWTLVPKPEGANIIAQGYTQVEGVDFDETFAPVARLEAIRLFLVISCIRRFKLYQIDVKSAFLNGYLNEEVYVAQPKGFIDSEFP</sequence>
<evidence type="ECO:0000313" key="4">
    <source>
        <dbReference type="Proteomes" id="UP000321947"/>
    </source>
</evidence>
<dbReference type="PANTHER" id="PTHR35317:SF28">
    <property type="entry name" value="ZINC FINGER, CCHC-TYPE, RIBONUCLEASE H-LIKE DOMAIN, GAG-PRE-INTEGRASE DOMAIN PROTEIN-RELATED"/>
    <property type="match status" value="1"/>
</dbReference>
<accession>A0A5D3C7X1</accession>
<evidence type="ECO:0000313" key="3">
    <source>
        <dbReference type="EMBL" id="TYK06436.1"/>
    </source>
</evidence>
<name>A0A5D3C7X1_CUCMM</name>
<dbReference type="AlphaFoldDB" id="A0A5D3C7X1"/>
<evidence type="ECO:0000259" key="2">
    <source>
        <dbReference type="Pfam" id="PF25597"/>
    </source>
</evidence>
<dbReference type="Pfam" id="PF07727">
    <property type="entry name" value="RVT_2"/>
    <property type="match status" value="1"/>
</dbReference>
<comment type="caution">
    <text evidence="3">The sequence shown here is derived from an EMBL/GenBank/DDBJ whole genome shotgun (WGS) entry which is preliminary data.</text>
</comment>
<reference evidence="3 4" key="1">
    <citation type="submission" date="2019-08" db="EMBL/GenBank/DDBJ databases">
        <title>Draft genome sequences of two oriental melons (Cucumis melo L. var makuwa).</title>
        <authorList>
            <person name="Kwon S.-Y."/>
        </authorList>
    </citation>
    <scope>NUCLEOTIDE SEQUENCE [LARGE SCALE GENOMIC DNA]</scope>
    <source>
        <strain evidence="4">cv. Chang Bougi</strain>
        <tissue evidence="3">Leaf</tissue>
    </source>
</reference>
<dbReference type="InterPro" id="IPR057670">
    <property type="entry name" value="SH3_retrovirus"/>
</dbReference>
<dbReference type="Proteomes" id="UP000321947">
    <property type="component" value="Unassembled WGS sequence"/>
</dbReference>
<feature type="domain" description="Retroviral polymerase SH3-like" evidence="2">
    <location>
        <begin position="282"/>
        <end position="321"/>
    </location>
</feature>